<dbReference type="NCBIfam" id="NF041082">
    <property type="entry name" value="thermosome_alpha"/>
    <property type="match status" value="1"/>
</dbReference>
<keyword evidence="4 5" id="KW-0143">Chaperone</keyword>
<protein>
    <submittedName>
        <fullName evidence="7">Thermosome subunit</fullName>
    </submittedName>
</protein>
<dbReference type="GO" id="GO:0005524">
    <property type="term" value="F:ATP binding"/>
    <property type="evidence" value="ECO:0007669"/>
    <property type="project" value="UniProtKB-KW"/>
</dbReference>
<dbReference type="Pfam" id="PF00118">
    <property type="entry name" value="Cpn60_TCP1"/>
    <property type="match status" value="1"/>
</dbReference>
<dbReference type="Gene3D" id="3.30.260.10">
    <property type="entry name" value="TCP-1-like chaperonin intermediate domain"/>
    <property type="match status" value="1"/>
</dbReference>
<evidence type="ECO:0000313" key="8">
    <source>
        <dbReference type="Proteomes" id="UP000752814"/>
    </source>
</evidence>
<dbReference type="SUPFAM" id="SSF54849">
    <property type="entry name" value="GroEL-intermediate domain like"/>
    <property type="match status" value="1"/>
</dbReference>
<dbReference type="SUPFAM" id="SSF52029">
    <property type="entry name" value="GroEL apical domain-like"/>
    <property type="match status" value="1"/>
</dbReference>
<evidence type="ECO:0000256" key="6">
    <source>
        <dbReference type="SAM" id="MobiDB-lite"/>
    </source>
</evidence>
<dbReference type="InterPro" id="IPR012714">
    <property type="entry name" value="Thermosome_arc"/>
</dbReference>
<dbReference type="PROSITE" id="PS00751">
    <property type="entry name" value="TCP1_2"/>
    <property type="match status" value="1"/>
</dbReference>
<accession>A0A8J8PEC2</accession>
<dbReference type="InterPro" id="IPR053374">
    <property type="entry name" value="TCP-1_chaperonin"/>
</dbReference>
<dbReference type="AlphaFoldDB" id="A0A8J8PEC2"/>
<evidence type="ECO:0000256" key="3">
    <source>
        <dbReference type="ARBA" id="ARBA00022840"/>
    </source>
</evidence>
<comment type="caution">
    <text evidence="7">The sequence shown here is derived from an EMBL/GenBank/DDBJ whole genome shotgun (WGS) entry which is preliminary data.</text>
</comment>
<dbReference type="GO" id="GO:0140662">
    <property type="term" value="F:ATP-dependent protein folding chaperone"/>
    <property type="evidence" value="ECO:0007669"/>
    <property type="project" value="InterPro"/>
</dbReference>
<dbReference type="PROSITE" id="PS00750">
    <property type="entry name" value="TCP1_1"/>
    <property type="match status" value="1"/>
</dbReference>
<reference evidence="7" key="1">
    <citation type="submission" date="2016-03" db="EMBL/GenBank/DDBJ databases">
        <authorList>
            <person name="Borrel G."/>
            <person name="Mccann A."/>
            <person name="O'Toole P.W."/>
        </authorList>
    </citation>
    <scope>NUCLEOTIDE SEQUENCE</scope>
    <source>
        <strain evidence="7">183</strain>
    </source>
</reference>
<dbReference type="InterPro" id="IPR027410">
    <property type="entry name" value="TCP-1-like_intermed_sf"/>
</dbReference>
<dbReference type="PANTHER" id="PTHR11353">
    <property type="entry name" value="CHAPERONIN"/>
    <property type="match status" value="1"/>
</dbReference>
<evidence type="ECO:0000256" key="5">
    <source>
        <dbReference type="RuleBase" id="RU004187"/>
    </source>
</evidence>
<evidence type="ECO:0000256" key="4">
    <source>
        <dbReference type="ARBA" id="ARBA00023186"/>
    </source>
</evidence>
<comment type="similarity">
    <text evidence="1 5">Belongs to the TCP-1 chaperonin family.</text>
</comment>
<organism evidence="7 8">
    <name type="scientific">Candidatus Methanomassiliicoccus intestinalis</name>
    <dbReference type="NCBI Taxonomy" id="1406512"/>
    <lineage>
        <taxon>Archaea</taxon>
        <taxon>Methanobacteriati</taxon>
        <taxon>Thermoplasmatota</taxon>
        <taxon>Thermoplasmata</taxon>
        <taxon>Methanomassiliicoccales</taxon>
        <taxon>Methanomassiliicoccaceae</taxon>
        <taxon>Methanomassiliicoccus</taxon>
    </lineage>
</organism>
<dbReference type="Gene3D" id="1.10.560.10">
    <property type="entry name" value="GroEL-like equatorial domain"/>
    <property type="match status" value="1"/>
</dbReference>
<dbReference type="GO" id="GO:0051082">
    <property type="term" value="F:unfolded protein binding"/>
    <property type="evidence" value="ECO:0007669"/>
    <property type="project" value="InterPro"/>
</dbReference>
<dbReference type="GO" id="GO:0016887">
    <property type="term" value="F:ATP hydrolysis activity"/>
    <property type="evidence" value="ECO:0007669"/>
    <property type="project" value="InterPro"/>
</dbReference>
<dbReference type="NCBIfam" id="NF041083">
    <property type="entry name" value="thermosome_beta"/>
    <property type="match status" value="1"/>
</dbReference>
<gene>
    <name evidence="7" type="ORF">A3207_00240</name>
</gene>
<feature type="region of interest" description="Disordered" evidence="6">
    <location>
        <begin position="530"/>
        <end position="552"/>
    </location>
</feature>
<dbReference type="EMBL" id="LVVT01000001">
    <property type="protein sequence ID" value="TQS84509.1"/>
    <property type="molecule type" value="Genomic_DNA"/>
</dbReference>
<dbReference type="InterPro" id="IPR027413">
    <property type="entry name" value="GROEL-like_equatorial_sf"/>
</dbReference>
<keyword evidence="2 5" id="KW-0547">Nucleotide-binding</keyword>
<dbReference type="InterPro" id="IPR017998">
    <property type="entry name" value="Chaperone_TCP-1"/>
</dbReference>
<dbReference type="NCBIfam" id="TIGR02339">
    <property type="entry name" value="thermosome_arch"/>
    <property type="match status" value="1"/>
</dbReference>
<keyword evidence="3 5" id="KW-0067">ATP-binding</keyword>
<name>A0A8J8PEC2_9ARCH</name>
<evidence type="ECO:0000313" key="7">
    <source>
        <dbReference type="EMBL" id="TQS84509.1"/>
    </source>
</evidence>
<dbReference type="InterPro" id="IPR002194">
    <property type="entry name" value="Chaperonin_TCP-1_CS"/>
</dbReference>
<dbReference type="SUPFAM" id="SSF48592">
    <property type="entry name" value="GroEL equatorial domain-like"/>
    <property type="match status" value="1"/>
</dbReference>
<sequence length="552" mass="58781">MGYSLGQGQPIIVLKEGTERTKKREAQSNNIAAARAIADAVRTTLGPKGMDKMLVDSLGDVVITNDGVTILKEIDVQHPAAKMIVEVAKTQDAECGDGTTTSVVVAGELLKKAEALIEQNVHPTIIANGYRLAATEAVKILEKIAFNANSDEILKKVSKTAMIGKSVGDSRDYLADLCVDAVKSVVEKRGNDSIVNIDNIKVETKTGGSIKDTELINGLAIDKEKVHPRMPKSVSNAKIAIISSPFEIKKTEVEAKIQIRDPASMQAFLDEEERTLKDMVEKVKSAGANVVFCQKGMDDLVQHYMAKSGIYACRRLKESDMDKIAKATGGNVVGNIDSLTKADLGTASLVEEKKIGEENMTFITGCKNPKAVSVIVRGGTEHVVAEVERALHDALRVIGVAIEDGKVVAGGGAPEIEMSMKLAAYASSVGGREQLAIEAFAEALEVIPWALSENAGLDPIDLVIQLKTAHEKKSKTASYMGIDLDEGKVVNMYDLNILEPLRVKTQIIESATEVAAMILRIDDVIASKQGPAPGGAPGGMPPGMGGMPPGMM</sequence>
<proteinExistence type="inferred from homology"/>
<dbReference type="RefSeq" id="WP_400256380.1">
    <property type="nucleotide sequence ID" value="NZ_CAYAYE010000029.1"/>
</dbReference>
<dbReference type="Proteomes" id="UP000752814">
    <property type="component" value="Unassembled WGS sequence"/>
</dbReference>
<dbReference type="InterPro" id="IPR054827">
    <property type="entry name" value="thermosome_alpha"/>
</dbReference>
<evidence type="ECO:0000256" key="2">
    <source>
        <dbReference type="ARBA" id="ARBA00022741"/>
    </source>
</evidence>
<feature type="compositionally biased region" description="Gly residues" evidence="6">
    <location>
        <begin position="532"/>
        <end position="552"/>
    </location>
</feature>
<dbReference type="InterPro" id="IPR002423">
    <property type="entry name" value="Cpn60/GroEL/TCP-1"/>
</dbReference>
<dbReference type="InterPro" id="IPR027409">
    <property type="entry name" value="GroEL-like_apical_dom_sf"/>
</dbReference>
<dbReference type="Gene3D" id="3.50.7.10">
    <property type="entry name" value="GroEL"/>
    <property type="match status" value="1"/>
</dbReference>
<dbReference type="CDD" id="cd03343">
    <property type="entry name" value="cpn60"/>
    <property type="match status" value="1"/>
</dbReference>
<evidence type="ECO:0000256" key="1">
    <source>
        <dbReference type="ARBA" id="ARBA00008020"/>
    </source>
</evidence>
<dbReference type="PRINTS" id="PR00304">
    <property type="entry name" value="TCOMPLEXTCP1"/>
</dbReference>